<dbReference type="Pfam" id="PF25872">
    <property type="entry name" value="HTH_77"/>
    <property type="match status" value="1"/>
</dbReference>
<dbReference type="Gene3D" id="1.10.10.10">
    <property type="entry name" value="Winged helix-like DNA-binding domain superfamily/Winged helix DNA-binding domain"/>
    <property type="match status" value="1"/>
</dbReference>
<dbReference type="CDD" id="cd06170">
    <property type="entry name" value="LuxR_C_like"/>
    <property type="match status" value="1"/>
</dbReference>
<dbReference type="PANTHER" id="PTHR47691:SF3">
    <property type="entry name" value="HTH-TYPE TRANSCRIPTIONAL REGULATOR RV0890C-RELATED"/>
    <property type="match status" value="1"/>
</dbReference>
<protein>
    <submittedName>
        <fullName evidence="3">LuxR C-terminal-related transcriptional regulator</fullName>
    </submittedName>
</protein>
<dbReference type="RefSeq" id="WP_313895486.1">
    <property type="nucleotide sequence ID" value="NZ_JABXWF010000002.1"/>
</dbReference>
<feature type="compositionally biased region" description="Pro residues" evidence="1">
    <location>
        <begin position="743"/>
        <end position="755"/>
    </location>
</feature>
<dbReference type="Pfam" id="PF00196">
    <property type="entry name" value="GerE"/>
    <property type="match status" value="1"/>
</dbReference>
<gene>
    <name evidence="3" type="ORF">PV383_14675</name>
</gene>
<dbReference type="PRINTS" id="PR00038">
    <property type="entry name" value="HTHLUXR"/>
</dbReference>
<dbReference type="Proteomes" id="UP001282474">
    <property type="component" value="Unassembled WGS sequence"/>
</dbReference>
<reference evidence="3 4" key="1">
    <citation type="journal article" date="2023" name="Microb. Genom.">
        <title>Mesoterricola silvestris gen. nov., sp. nov., Mesoterricola sediminis sp. nov., Geothrix oryzae sp. nov., Geothrix edaphica sp. nov., Geothrix rubra sp. nov., and Geothrix limicola sp. nov., six novel members of Acidobacteriota isolated from soils.</title>
        <authorList>
            <person name="Weisberg A.J."/>
            <person name="Pearce E."/>
            <person name="Kramer C.G."/>
            <person name="Chang J.H."/>
            <person name="Clarke C.R."/>
        </authorList>
    </citation>
    <scope>NUCLEOTIDE SEQUENCE [LARGE SCALE GENOMIC DNA]</scope>
    <source>
        <strain evidence="3 4">NE20-4-1</strain>
    </source>
</reference>
<keyword evidence="4" id="KW-1185">Reference proteome</keyword>
<dbReference type="SUPFAM" id="SSF46894">
    <property type="entry name" value="C-terminal effector domain of the bipartite response regulators"/>
    <property type="match status" value="1"/>
</dbReference>
<accession>A0ABU4MMM4</accession>
<evidence type="ECO:0000313" key="3">
    <source>
        <dbReference type="EMBL" id="MDX3038406.1"/>
    </source>
</evidence>
<dbReference type="InterPro" id="IPR036388">
    <property type="entry name" value="WH-like_DNA-bd_sf"/>
</dbReference>
<feature type="domain" description="HTH luxR-type" evidence="2">
    <location>
        <begin position="1"/>
        <end position="64"/>
    </location>
</feature>
<dbReference type="InterPro" id="IPR000792">
    <property type="entry name" value="Tscrpt_reg_LuxR_C"/>
</dbReference>
<dbReference type="InterPro" id="IPR016032">
    <property type="entry name" value="Sig_transdc_resp-reg_C-effctor"/>
</dbReference>
<name>A0ABU4MMM4_9ACTN</name>
<evidence type="ECO:0000259" key="2">
    <source>
        <dbReference type="PROSITE" id="PS50043"/>
    </source>
</evidence>
<dbReference type="SMART" id="SM00421">
    <property type="entry name" value="HTH_LUXR"/>
    <property type="match status" value="1"/>
</dbReference>
<evidence type="ECO:0000313" key="4">
    <source>
        <dbReference type="Proteomes" id="UP001282474"/>
    </source>
</evidence>
<sequence length="1115" mass="114036">MSSPVVSAREAEVLALLGEHLSNAEISARLFISVRTVESHVSALLRKLDEPDRRALSRRAADLARADRRRPAPALPAPLTAFVGRVRERAELAEAVKTRRQVTAVGPGGVGKTRLALAVAADAAGDFADGVWFVDLAPVTDPARVGAAVAEAVGVGEQPGRDVEESVPAALADRDALLVLDNCEQIRDGVVPFLERLLIACPGLRVLATSRARMMVPFEWVFPVPPLSSDGGGDSEAVTLFLERAAAVGRPPEPALRDRIADICARLDGMALAIELAAARWPTLGLDGLTAGLSDQLRILAGGPRADDRHRSVRAALDWSHDLLEPADRALLRRISVFVTPFTAEAAGAVAGFAPLQPAAVADGLGRLAEQSLLAATPTANGTRYQALETIRQYGAERLADADELTAVRSRHAAWCLAGAAALAGAEGPDFRARFDAVADDLRAALSWAATHPPHRMTAHRLAVALAGLTFTRNLLGESQQRYEQAAALADDMAGGTDVRAGFGVEAETGTLAGTAAATGSAHGAGQAARALGAAEIAGAAGVAGEVGDGRDRAFADVAGATGRAAGVDVVRKGRGVDGAAVVAEVLREAAGVAGCRRLGDDMYRLHRAAAEAALRAGDHIGAARDLAAAATVAYRFSSEFAHLPTPAEATALLTTAHRLSGATGPPPGATGLLSGGVPLPPAAAESPSGAAGLPPAAADRPSSGVELPSAVMEPPPGAGSPLPGVGLTPSTPGLSPAATGPAPHPPVTPSPTPAPESAIAVDVSVVAALALAEAAVVMDAFGAVQGDVDNSARETVGCAERAVRLARAAGDPVAESAALDALSGARTWAGDSFGAAAAARRRIEILTPLPPTPAATQELMDALAMAAGTALGVGELAQARRWGRQLADHPLFAEVEHHATSWLMVADAFAGNGKDVLAGSEGFLDAWRRSGRQRSYSLGPAAAGVAMIHGLRGDHAARENWLAVVTEAGTAAEHHHGYGAVFDAMVLLQHGDPDAALARVAPEPDEVWKWVSWIWHHWYVGLRAEASVLAGHPQARARVATARHLVAGNPVATAQLDRAQALLDGDPPGLLAAATAFDAAGCPYQSARTLLLAGGDHTVTGMAALTALGLTPGA</sequence>
<evidence type="ECO:0000256" key="1">
    <source>
        <dbReference type="SAM" id="MobiDB-lite"/>
    </source>
</evidence>
<dbReference type="EMBL" id="JARAWJ010000009">
    <property type="protein sequence ID" value="MDX3038406.1"/>
    <property type="molecule type" value="Genomic_DNA"/>
</dbReference>
<proteinExistence type="predicted"/>
<comment type="caution">
    <text evidence="3">The sequence shown here is derived from an EMBL/GenBank/DDBJ whole genome shotgun (WGS) entry which is preliminary data.</text>
</comment>
<organism evidence="3 4">
    <name type="scientific">Streptomyces caniscabiei</name>
    <dbReference type="NCBI Taxonomy" id="2746961"/>
    <lineage>
        <taxon>Bacteria</taxon>
        <taxon>Bacillati</taxon>
        <taxon>Actinomycetota</taxon>
        <taxon>Actinomycetes</taxon>
        <taxon>Kitasatosporales</taxon>
        <taxon>Streptomycetaceae</taxon>
        <taxon>Streptomyces</taxon>
    </lineage>
</organism>
<dbReference type="PROSITE" id="PS50043">
    <property type="entry name" value="HTH_LUXR_2"/>
    <property type="match status" value="1"/>
</dbReference>
<dbReference type="SUPFAM" id="SSF52540">
    <property type="entry name" value="P-loop containing nucleoside triphosphate hydrolases"/>
    <property type="match status" value="1"/>
</dbReference>
<dbReference type="Gene3D" id="3.40.50.300">
    <property type="entry name" value="P-loop containing nucleotide triphosphate hydrolases"/>
    <property type="match status" value="1"/>
</dbReference>
<feature type="region of interest" description="Disordered" evidence="1">
    <location>
        <begin position="659"/>
        <end position="756"/>
    </location>
</feature>
<dbReference type="InterPro" id="IPR027417">
    <property type="entry name" value="P-loop_NTPase"/>
</dbReference>
<dbReference type="InterPro" id="IPR058852">
    <property type="entry name" value="HTH_77"/>
</dbReference>
<feature type="compositionally biased region" description="Low complexity" evidence="1">
    <location>
        <begin position="659"/>
        <end position="699"/>
    </location>
</feature>
<dbReference type="PANTHER" id="PTHR47691">
    <property type="entry name" value="REGULATOR-RELATED"/>
    <property type="match status" value="1"/>
</dbReference>